<organism evidence="2 3">
    <name type="scientific">Mycolicibacterium arseniciresistens</name>
    <dbReference type="NCBI Taxonomy" id="3062257"/>
    <lineage>
        <taxon>Bacteria</taxon>
        <taxon>Bacillati</taxon>
        <taxon>Actinomycetota</taxon>
        <taxon>Actinomycetes</taxon>
        <taxon>Mycobacteriales</taxon>
        <taxon>Mycobacteriaceae</taxon>
        <taxon>Mycolicibacterium</taxon>
    </lineage>
</organism>
<dbReference type="RefSeq" id="WP_302915550.1">
    <property type="nucleotide sequence ID" value="NZ_JAUMSQ010000183.1"/>
</dbReference>
<dbReference type="InterPro" id="IPR024344">
    <property type="entry name" value="MDMPI_metal-binding"/>
</dbReference>
<dbReference type="Gene3D" id="1.20.120.450">
    <property type="entry name" value="dinb family like domain"/>
    <property type="match status" value="1"/>
</dbReference>
<dbReference type="EMBL" id="JAUMSQ010000183">
    <property type="protein sequence ID" value="MDO3638147.1"/>
    <property type="molecule type" value="Genomic_DNA"/>
</dbReference>
<comment type="caution">
    <text evidence="2">The sequence shown here is derived from an EMBL/GenBank/DDBJ whole genome shotgun (WGS) entry which is preliminary data.</text>
</comment>
<keyword evidence="3" id="KW-1185">Reference proteome</keyword>
<gene>
    <name evidence="2" type="ORF">Q2100_20585</name>
</gene>
<dbReference type="GO" id="GO:0016853">
    <property type="term" value="F:isomerase activity"/>
    <property type="evidence" value="ECO:0007669"/>
    <property type="project" value="UniProtKB-KW"/>
</dbReference>
<evidence type="ECO:0000259" key="1">
    <source>
        <dbReference type="Pfam" id="PF11716"/>
    </source>
</evidence>
<dbReference type="NCBIfam" id="TIGR03083">
    <property type="entry name" value="maleylpyruvate isomerase family mycothiol-dependent enzyme"/>
    <property type="match status" value="1"/>
</dbReference>
<sequence length="244" mass="26022">MRSPLPLAEAVAAEAVAFAGRLDTIDPAGRGTSTPCADWTIDDLADHVAVGMVRDAEAFHRARFGVPSPPGEMMLGGADPALVVRAAVEHLLDAVIRGPQTWPTVPLPFGPYPVTAALQSLIVEFGVHRNDLEVATGQRIPPFSDATRTALFGFGEHYLLRQAAPLEASACAFTLAAPSATLSITWTGGRWVRGADAARECRIAGSDDAVARLMLRRLDITDPRIDLLDPHHLAPLFPCAIRPL</sequence>
<keyword evidence="2" id="KW-0413">Isomerase</keyword>
<protein>
    <submittedName>
        <fullName evidence="2">Maleylpyruvate isomerase family mycothiol-dependent enzyme</fullName>
    </submittedName>
</protein>
<dbReference type="InterPro" id="IPR034660">
    <property type="entry name" value="DinB/YfiT-like"/>
</dbReference>
<dbReference type="Pfam" id="PF11716">
    <property type="entry name" value="MDMPI_N"/>
    <property type="match status" value="1"/>
</dbReference>
<evidence type="ECO:0000313" key="3">
    <source>
        <dbReference type="Proteomes" id="UP001168823"/>
    </source>
</evidence>
<dbReference type="SUPFAM" id="SSF109854">
    <property type="entry name" value="DinB/YfiT-like putative metalloenzymes"/>
    <property type="match status" value="1"/>
</dbReference>
<dbReference type="Proteomes" id="UP001168823">
    <property type="component" value="Unassembled WGS sequence"/>
</dbReference>
<feature type="domain" description="Mycothiol-dependent maleylpyruvate isomerase metal-binding" evidence="1">
    <location>
        <begin position="12"/>
        <end position="132"/>
    </location>
</feature>
<reference evidence="2" key="1">
    <citation type="submission" date="2023-07" db="EMBL/GenBank/DDBJ databases">
        <title>Mycolicibacterium sp. nov., a novel bacterial species.</title>
        <authorList>
            <person name="Cao Y."/>
        </authorList>
    </citation>
    <scope>NUCLEOTIDE SEQUENCE</scope>
    <source>
        <strain evidence="2">KC 300</strain>
    </source>
</reference>
<proteinExistence type="predicted"/>
<evidence type="ECO:0000313" key="2">
    <source>
        <dbReference type="EMBL" id="MDO3638147.1"/>
    </source>
</evidence>
<name>A0ABT8UK24_9MYCO</name>
<accession>A0ABT8UK24</accession>
<dbReference type="InterPro" id="IPR017517">
    <property type="entry name" value="Maleyloyr_isom"/>
</dbReference>